<accession>A0A385YQ08</accession>
<keyword evidence="1" id="KW-0472">Membrane</keyword>
<gene>
    <name evidence="2" type="ORF">D3873_02685</name>
</gene>
<dbReference type="AlphaFoldDB" id="A0A385YQ08"/>
<keyword evidence="1" id="KW-0812">Transmembrane</keyword>
<keyword evidence="3" id="KW-1185">Reference proteome</keyword>
<organism evidence="2 3">
    <name type="scientific">Paenisporosarcina cavernae</name>
    <dbReference type="NCBI Taxonomy" id="2320858"/>
    <lineage>
        <taxon>Bacteria</taxon>
        <taxon>Bacillati</taxon>
        <taxon>Bacillota</taxon>
        <taxon>Bacilli</taxon>
        <taxon>Bacillales</taxon>
        <taxon>Caryophanaceae</taxon>
        <taxon>Paenisporosarcina</taxon>
    </lineage>
</organism>
<dbReference type="RefSeq" id="WP_119882573.1">
    <property type="nucleotide sequence ID" value="NZ_CP032418.1"/>
</dbReference>
<protein>
    <submittedName>
        <fullName evidence="2">HEAT repeat domain-containing protein</fullName>
    </submittedName>
</protein>
<dbReference type="OrthoDB" id="2112914at2"/>
<dbReference type="SUPFAM" id="SSF48371">
    <property type="entry name" value="ARM repeat"/>
    <property type="match status" value="1"/>
</dbReference>
<reference evidence="3" key="1">
    <citation type="submission" date="2018-09" db="EMBL/GenBank/DDBJ databases">
        <authorList>
            <person name="Zhu H."/>
        </authorList>
    </citation>
    <scope>NUCLEOTIDE SEQUENCE [LARGE SCALE GENOMIC DNA]</scope>
    <source>
        <strain evidence="3">K2R23-3</strain>
    </source>
</reference>
<dbReference type="InterPro" id="IPR016024">
    <property type="entry name" value="ARM-type_fold"/>
</dbReference>
<dbReference type="Gene3D" id="1.25.10.10">
    <property type="entry name" value="Leucine-rich Repeat Variant"/>
    <property type="match status" value="1"/>
</dbReference>
<keyword evidence="1" id="KW-1133">Transmembrane helix</keyword>
<name>A0A385YQ08_9BACL</name>
<evidence type="ECO:0000313" key="2">
    <source>
        <dbReference type="EMBL" id="AYC28829.1"/>
    </source>
</evidence>
<dbReference type="EMBL" id="CP032418">
    <property type="protein sequence ID" value="AYC28829.1"/>
    <property type="molecule type" value="Genomic_DNA"/>
</dbReference>
<dbReference type="InterPro" id="IPR011989">
    <property type="entry name" value="ARM-like"/>
</dbReference>
<dbReference type="Proteomes" id="UP000265725">
    <property type="component" value="Chromosome"/>
</dbReference>
<sequence>MWLSSTLLVNFIIVLLVLLGIFSFYLTILSMLQTQSRKKQLAYMDRSKWKWMDYLYHDGDFEEAMIPTTRDEMKAAEKLLVSFLNAVYVEGTQYKIRKFANQYMTTYYRRMLTSPEWSIRMNALYRVLDFYLIDLAEEYMTFYKKKKVRNREESYYFTLVQLMIGKVQPYQFLLDDSRHYTEQQIRAIVKKLSDRQLKDLSKHYDYLNQQTKLAFFDVLAETYRVDYEPFMVEKLETEKDFEVHLRILKSFQTMGYASSFEPFLPYLASSSWEERMVAAKIVGSFPVASTSSYLLPLLEDDNWWVRSVVASTLATHKNGSSVLNDFAHQTKDRYAAEMISEQLWKKAMA</sequence>
<proteinExistence type="predicted"/>
<feature type="transmembrane region" description="Helical" evidence="1">
    <location>
        <begin position="6"/>
        <end position="29"/>
    </location>
</feature>
<evidence type="ECO:0000256" key="1">
    <source>
        <dbReference type="SAM" id="Phobius"/>
    </source>
</evidence>
<evidence type="ECO:0000313" key="3">
    <source>
        <dbReference type="Proteomes" id="UP000265725"/>
    </source>
</evidence>
<dbReference type="KEGG" id="paek:D3873_02685"/>